<comment type="caution">
    <text evidence="2">The sequence shown here is derived from an EMBL/GenBank/DDBJ whole genome shotgun (WGS) entry which is preliminary data.</text>
</comment>
<evidence type="ECO:0000313" key="2">
    <source>
        <dbReference type="EMBL" id="RBP18408.1"/>
    </source>
</evidence>
<organism evidence="2 3">
    <name type="scientific">Roseiarcus fermentans</name>
    <dbReference type="NCBI Taxonomy" id="1473586"/>
    <lineage>
        <taxon>Bacteria</taxon>
        <taxon>Pseudomonadati</taxon>
        <taxon>Pseudomonadota</taxon>
        <taxon>Alphaproteobacteria</taxon>
        <taxon>Hyphomicrobiales</taxon>
        <taxon>Roseiarcaceae</taxon>
        <taxon>Roseiarcus</taxon>
    </lineage>
</organism>
<reference evidence="2 3" key="1">
    <citation type="submission" date="2018-06" db="EMBL/GenBank/DDBJ databases">
        <title>Genomic Encyclopedia of Type Strains, Phase IV (KMG-IV): sequencing the most valuable type-strain genomes for metagenomic binning, comparative biology and taxonomic classification.</title>
        <authorList>
            <person name="Goeker M."/>
        </authorList>
    </citation>
    <scope>NUCLEOTIDE SEQUENCE [LARGE SCALE GENOMIC DNA]</scope>
    <source>
        <strain evidence="2 3">DSM 24875</strain>
    </source>
</reference>
<feature type="region of interest" description="Disordered" evidence="1">
    <location>
        <begin position="254"/>
        <end position="308"/>
    </location>
</feature>
<accession>A0A366FUU2</accession>
<name>A0A366FUU2_9HYPH</name>
<dbReference type="EMBL" id="QNRK01000001">
    <property type="protein sequence ID" value="RBP18408.1"/>
    <property type="molecule type" value="Genomic_DNA"/>
</dbReference>
<keyword evidence="3" id="KW-1185">Reference proteome</keyword>
<dbReference type="RefSeq" id="WP_113887442.1">
    <property type="nucleotide sequence ID" value="NZ_QNRK01000001.1"/>
</dbReference>
<dbReference type="OrthoDB" id="7917007at2"/>
<proteinExistence type="predicted"/>
<protein>
    <submittedName>
        <fullName evidence="2">Uncharacterized protein</fullName>
    </submittedName>
</protein>
<dbReference type="AlphaFoldDB" id="A0A366FUU2"/>
<dbReference type="Proteomes" id="UP000253529">
    <property type="component" value="Unassembled WGS sequence"/>
</dbReference>
<evidence type="ECO:0000256" key="1">
    <source>
        <dbReference type="SAM" id="MobiDB-lite"/>
    </source>
</evidence>
<evidence type="ECO:0000313" key="3">
    <source>
        <dbReference type="Proteomes" id="UP000253529"/>
    </source>
</evidence>
<sequence length="456" mass="48888">MALSTDSAFCIRLIKNEIVLGSAGPLARRYAKDGCWEVDRLDRRSMAALLAYACDTRGLDPDGCAEVIHEAAGLIGRDDDGVRARLQSLPLRAAVSKDEAQLAFGLVRKGVSGPQLATAVRRAKLGLGETPPFCDRLTLCDQGVVLGRGTVIAPLFEVQSGWFGLKVEGRAGEIRTLLSIAGGALAPTDVVDRLNSVSAALQRGDKALAEVGLALVGQPALAGRAAAEALDKAAAALHAGVDPRVLMKARGIAAPAEKASPDDPKHPGWPKGEPNGRGGQFRPKTADDNSSGPSDREKPRSSRQMTVASAQVIKSSIRGLLAVAESEPDPRVKIAALLVEVAIDVYPYVSAYFDPPKSLEELQAAAQSPRQDGYDDHHIVEQATANPDGSEEERMDSPDNLVRIPTVKHWELNRWYQRRNDDDFGGVTPRQYVAGTNWEERRRVGLIGLRTIGVLK</sequence>
<gene>
    <name evidence="2" type="ORF">DFR50_101356</name>
</gene>